<gene>
    <name evidence="1" type="ORF">EV44_g3443</name>
</gene>
<dbReference type="OrthoDB" id="10534179at2759"/>
<evidence type="ECO:0000313" key="1">
    <source>
        <dbReference type="EMBL" id="KHJ30324.1"/>
    </source>
</evidence>
<organism evidence="1 2">
    <name type="scientific">Uncinula necator</name>
    <name type="common">Grape powdery mildew</name>
    <dbReference type="NCBI Taxonomy" id="52586"/>
    <lineage>
        <taxon>Eukaryota</taxon>
        <taxon>Fungi</taxon>
        <taxon>Dikarya</taxon>
        <taxon>Ascomycota</taxon>
        <taxon>Pezizomycotina</taxon>
        <taxon>Leotiomycetes</taxon>
        <taxon>Erysiphales</taxon>
        <taxon>Erysiphaceae</taxon>
        <taxon>Erysiphe</taxon>
    </lineage>
</organism>
<evidence type="ECO:0000313" key="2">
    <source>
        <dbReference type="Proteomes" id="UP000030854"/>
    </source>
</evidence>
<dbReference type="EMBL" id="JNVN01004481">
    <property type="protein sequence ID" value="KHJ30324.1"/>
    <property type="molecule type" value="Genomic_DNA"/>
</dbReference>
<dbReference type="AlphaFoldDB" id="A0A0B1P0J9"/>
<accession>A0A0B1P0J9</accession>
<reference evidence="1 2" key="1">
    <citation type="journal article" date="2014" name="BMC Genomics">
        <title>Adaptive genomic structural variation in the grape powdery mildew pathogen, Erysiphe necator.</title>
        <authorList>
            <person name="Jones L."/>
            <person name="Riaz S."/>
            <person name="Morales-Cruz A."/>
            <person name="Amrine K.C."/>
            <person name="McGuire B."/>
            <person name="Gubler W.D."/>
            <person name="Walker M.A."/>
            <person name="Cantu D."/>
        </authorList>
    </citation>
    <scope>NUCLEOTIDE SEQUENCE [LARGE SCALE GENOMIC DNA]</scope>
    <source>
        <strain evidence="2">c</strain>
    </source>
</reference>
<sequence>MGNRVYLWCVWIYSEYHDEALIEGFQKDFAEWTSQIFDVAGRLQLRDIRDYMRHNGVFIENRPGVK</sequence>
<protein>
    <submittedName>
        <fullName evidence="1">Uncharacterized protein</fullName>
    </submittedName>
</protein>
<proteinExistence type="predicted"/>
<dbReference type="Proteomes" id="UP000030854">
    <property type="component" value="Unassembled WGS sequence"/>
</dbReference>
<name>A0A0B1P0J9_UNCNE</name>
<comment type="caution">
    <text evidence="1">The sequence shown here is derived from an EMBL/GenBank/DDBJ whole genome shotgun (WGS) entry which is preliminary data.</text>
</comment>
<keyword evidence="2" id="KW-1185">Reference proteome</keyword>
<dbReference type="HOGENOM" id="CLU_2833070_0_0_1"/>